<proteinExistence type="predicted"/>
<dbReference type="SUPFAM" id="SSF53098">
    <property type="entry name" value="Ribonuclease H-like"/>
    <property type="match status" value="1"/>
</dbReference>
<dbReference type="Pfam" id="PF22936">
    <property type="entry name" value="Pol_BBD"/>
    <property type="match status" value="1"/>
</dbReference>
<evidence type="ECO:0000313" key="3">
    <source>
        <dbReference type="EMBL" id="GJS92859.1"/>
    </source>
</evidence>
<reference evidence="3" key="1">
    <citation type="journal article" date="2022" name="Int. J. Mol. Sci.">
        <title>Draft Genome of Tanacetum Coccineum: Genomic Comparison of Closely Related Tanacetum-Family Plants.</title>
        <authorList>
            <person name="Yamashiro T."/>
            <person name="Shiraishi A."/>
            <person name="Nakayama K."/>
            <person name="Satake H."/>
        </authorList>
    </citation>
    <scope>NUCLEOTIDE SEQUENCE</scope>
</reference>
<dbReference type="InterPro" id="IPR054722">
    <property type="entry name" value="PolX-like_BBD"/>
</dbReference>
<feature type="region of interest" description="Disordered" evidence="1">
    <location>
        <begin position="525"/>
        <end position="545"/>
    </location>
</feature>
<feature type="compositionally biased region" description="Polar residues" evidence="1">
    <location>
        <begin position="528"/>
        <end position="545"/>
    </location>
</feature>
<evidence type="ECO:0000313" key="4">
    <source>
        <dbReference type="Proteomes" id="UP001151760"/>
    </source>
</evidence>
<accession>A0ABQ4ZRE6</accession>
<evidence type="ECO:0000259" key="2">
    <source>
        <dbReference type="Pfam" id="PF22936"/>
    </source>
</evidence>
<dbReference type="EMBL" id="BQNB010011612">
    <property type="protein sequence ID" value="GJS92859.1"/>
    <property type="molecule type" value="Genomic_DNA"/>
</dbReference>
<gene>
    <name evidence="3" type="ORF">Tco_0799827</name>
</gene>
<organism evidence="3 4">
    <name type="scientific">Tanacetum coccineum</name>
    <dbReference type="NCBI Taxonomy" id="301880"/>
    <lineage>
        <taxon>Eukaryota</taxon>
        <taxon>Viridiplantae</taxon>
        <taxon>Streptophyta</taxon>
        <taxon>Embryophyta</taxon>
        <taxon>Tracheophyta</taxon>
        <taxon>Spermatophyta</taxon>
        <taxon>Magnoliopsida</taxon>
        <taxon>eudicotyledons</taxon>
        <taxon>Gunneridae</taxon>
        <taxon>Pentapetalae</taxon>
        <taxon>asterids</taxon>
        <taxon>campanulids</taxon>
        <taxon>Asterales</taxon>
        <taxon>Asteraceae</taxon>
        <taxon>Asteroideae</taxon>
        <taxon>Anthemideae</taxon>
        <taxon>Anthemidinae</taxon>
        <taxon>Tanacetum</taxon>
    </lineage>
</organism>
<name>A0ABQ4ZRE6_9ASTR</name>
<keyword evidence="4" id="KW-1185">Reference proteome</keyword>
<dbReference type="InterPro" id="IPR012337">
    <property type="entry name" value="RNaseH-like_sf"/>
</dbReference>
<comment type="caution">
    <text evidence="3">The sequence shown here is derived from an EMBL/GenBank/DDBJ whole genome shotgun (WGS) entry which is preliminary data.</text>
</comment>
<sequence length="545" mass="61417">MKRVQHKWEGNELIENVNQKTYAYGDVRAKNQNLLMAISELKDKLKTAEKGKNVNTNFDKYATLGKLICVTPLNKNKDLKAKMVSKVEVKTDKSKPITSLASSSSVNRPEFKDNMLKKIVLLNIKFKSTFKDVKKSQSSVSLVSNKRDTLNLNVSESNENVLKAKTVNLVNDGLNLVCVSCGKDMFMISHDKCVARYALSANYRVKRALFTSPVAAKSSKVEATLVIILWIVDNGFSKHMTGNLKLLINFVKKFMGTVRFGNDHFTAIIGYGDYVQGNLTICHVYYVAGLGHNLFSGEDLLTGSRDSNLYTISISEMAASSPVCLMHKATLTKSWFWSGHYNGTKFKNKKLRSHYEELGVIHQTLIARTPQQNAKAIATACFTHNRSLVNTQYNKTPYELIKGRKPNVQYFHLSRRFQIYNRRTRKIMETIHVKFDELIAMSSECNNSGPGLNCLNFQDSSKELNEIPSKEDLDNLFGPLYKEYYETRTPKVSNNSATNTLDTEDTLSSSSIIVEEHEAPQLVYSSKEPISNEPTTPVSDVTLMN</sequence>
<dbReference type="Proteomes" id="UP001151760">
    <property type="component" value="Unassembled WGS sequence"/>
</dbReference>
<dbReference type="Gene3D" id="3.30.420.10">
    <property type="entry name" value="Ribonuclease H-like superfamily/Ribonuclease H"/>
    <property type="match status" value="1"/>
</dbReference>
<reference evidence="3" key="2">
    <citation type="submission" date="2022-01" db="EMBL/GenBank/DDBJ databases">
        <authorList>
            <person name="Yamashiro T."/>
            <person name="Shiraishi A."/>
            <person name="Satake H."/>
            <person name="Nakayama K."/>
        </authorList>
    </citation>
    <scope>NUCLEOTIDE SEQUENCE</scope>
</reference>
<dbReference type="InterPro" id="IPR036397">
    <property type="entry name" value="RNaseH_sf"/>
</dbReference>
<feature type="domain" description="Retrovirus-related Pol polyprotein from transposon TNT 1-94-like beta-barrel" evidence="2">
    <location>
        <begin position="230"/>
        <end position="300"/>
    </location>
</feature>
<protein>
    <submittedName>
        <fullName evidence="3">Retrovirus-related pol polyprotein from transposon TNT 1-94</fullName>
    </submittedName>
</protein>
<evidence type="ECO:0000256" key="1">
    <source>
        <dbReference type="SAM" id="MobiDB-lite"/>
    </source>
</evidence>